<dbReference type="AlphaFoldDB" id="A0A4Q2IR54"/>
<evidence type="ECO:0000313" key="1">
    <source>
        <dbReference type="EMBL" id="RXZ32122.1"/>
    </source>
</evidence>
<sequence length="115" mass="12410">MTASILRPSGRETPMLESLLLLQATAVPPQELRAAPRVDLRIATRVLDCPEPAGDGEVVVCGSRGGHDPDRLEPLPPDGEDQQFRLRIGGATFAPQVETDRFGLATPTVRLTIPF</sequence>
<accession>A0A4Q2IR54</accession>
<evidence type="ECO:0000313" key="2">
    <source>
        <dbReference type="Proteomes" id="UP000292347"/>
    </source>
</evidence>
<proteinExistence type="predicted"/>
<reference evidence="1 2" key="1">
    <citation type="submission" date="2019-01" db="EMBL/GenBank/DDBJ databases">
        <title>Sphingomonas mucosissima sp. nov. and Sphingomonas desiccabilis sp. nov., from biological soil crusts in the Colorado Plateau, USA.</title>
        <authorList>
            <person name="Zhu D."/>
        </authorList>
    </citation>
    <scope>NUCLEOTIDE SEQUENCE [LARGE SCALE GENOMIC DNA]</scope>
    <source>
        <strain evidence="1 2">CP1D</strain>
    </source>
</reference>
<protein>
    <submittedName>
        <fullName evidence="1">Uncharacterized protein</fullName>
    </submittedName>
</protein>
<dbReference type="Proteomes" id="UP000292347">
    <property type="component" value="Unassembled WGS sequence"/>
</dbReference>
<dbReference type="EMBL" id="SDPT01000002">
    <property type="protein sequence ID" value="RXZ32122.1"/>
    <property type="molecule type" value="Genomic_DNA"/>
</dbReference>
<gene>
    <name evidence="1" type="ORF">EO081_13185</name>
</gene>
<name>A0A4Q2IR54_9SPHN</name>
<dbReference type="RefSeq" id="WP_206364382.1">
    <property type="nucleotide sequence ID" value="NZ_SDPT01000002.1"/>
</dbReference>
<comment type="caution">
    <text evidence="1">The sequence shown here is derived from an EMBL/GenBank/DDBJ whole genome shotgun (WGS) entry which is preliminary data.</text>
</comment>
<keyword evidence="2" id="KW-1185">Reference proteome</keyword>
<organism evidence="1 2">
    <name type="scientific">Sphingomonas desiccabilis</name>
    <dbReference type="NCBI Taxonomy" id="429134"/>
    <lineage>
        <taxon>Bacteria</taxon>
        <taxon>Pseudomonadati</taxon>
        <taxon>Pseudomonadota</taxon>
        <taxon>Alphaproteobacteria</taxon>
        <taxon>Sphingomonadales</taxon>
        <taxon>Sphingomonadaceae</taxon>
        <taxon>Sphingomonas</taxon>
    </lineage>
</organism>